<proteinExistence type="inferred from homology"/>
<dbReference type="GO" id="GO:0004518">
    <property type="term" value="F:nuclease activity"/>
    <property type="evidence" value="ECO:0007669"/>
    <property type="project" value="UniProtKB-KW"/>
</dbReference>
<sequence>MSIKYLLDTNIISEATRQSPNVNVVKKLTQHQLETATGSVVMHELLFGCLRLVESQKRRLLLEYINQIPLKMTILNYDLKAAQWHAQERARLSKMGKTPAFIDGQIASIAYSNNLILVTNNVSDFESFNDLAVENWFVNSGEG</sequence>
<evidence type="ECO:0000256" key="1">
    <source>
        <dbReference type="ARBA" id="ARBA00001946"/>
    </source>
</evidence>
<accession>A0A1Z4KMP8</accession>
<evidence type="ECO:0000256" key="7">
    <source>
        <dbReference type="ARBA" id="ARBA00038093"/>
    </source>
</evidence>
<gene>
    <name evidence="9" type="ORF">NIES23_30150</name>
</gene>
<dbReference type="SUPFAM" id="SSF88723">
    <property type="entry name" value="PIN domain-like"/>
    <property type="match status" value="1"/>
</dbReference>
<dbReference type="InterPro" id="IPR002716">
    <property type="entry name" value="PIN_dom"/>
</dbReference>
<evidence type="ECO:0000313" key="9">
    <source>
        <dbReference type="EMBL" id="BAY70214.1"/>
    </source>
</evidence>
<keyword evidence="3" id="KW-0540">Nuclease</keyword>
<comment type="similarity">
    <text evidence="7">Belongs to the PINc/VapC protein family.</text>
</comment>
<dbReference type="InterPro" id="IPR029060">
    <property type="entry name" value="PIN-like_dom_sf"/>
</dbReference>
<dbReference type="PANTHER" id="PTHR33653">
    <property type="entry name" value="RIBONUCLEASE VAPC2"/>
    <property type="match status" value="1"/>
</dbReference>
<keyword evidence="6" id="KW-0460">Magnesium</keyword>
<evidence type="ECO:0000256" key="4">
    <source>
        <dbReference type="ARBA" id="ARBA00022723"/>
    </source>
</evidence>
<evidence type="ECO:0000313" key="10">
    <source>
        <dbReference type="Proteomes" id="UP000217507"/>
    </source>
</evidence>
<dbReference type="GO" id="GO:0016787">
    <property type="term" value="F:hydrolase activity"/>
    <property type="evidence" value="ECO:0007669"/>
    <property type="project" value="UniProtKB-KW"/>
</dbReference>
<evidence type="ECO:0000256" key="5">
    <source>
        <dbReference type="ARBA" id="ARBA00022801"/>
    </source>
</evidence>
<dbReference type="PANTHER" id="PTHR33653:SF1">
    <property type="entry name" value="RIBONUCLEASE VAPC2"/>
    <property type="match status" value="1"/>
</dbReference>
<keyword evidence="4" id="KW-0479">Metal-binding</keyword>
<dbReference type="EMBL" id="AP018216">
    <property type="protein sequence ID" value="BAY70214.1"/>
    <property type="molecule type" value="Genomic_DNA"/>
</dbReference>
<protein>
    <recommendedName>
        <fullName evidence="8">PIN domain-containing protein</fullName>
    </recommendedName>
</protein>
<feature type="domain" description="PIN" evidence="8">
    <location>
        <begin position="5"/>
        <end position="121"/>
    </location>
</feature>
<evidence type="ECO:0000259" key="8">
    <source>
        <dbReference type="Pfam" id="PF01850"/>
    </source>
</evidence>
<dbReference type="Proteomes" id="UP000217507">
    <property type="component" value="Chromosome"/>
</dbReference>
<comment type="cofactor">
    <cofactor evidence="1">
        <name>Mg(2+)</name>
        <dbReference type="ChEBI" id="CHEBI:18420"/>
    </cofactor>
</comment>
<organism evidence="9 10">
    <name type="scientific">Trichormus variabilis NIES-23</name>
    <dbReference type="NCBI Taxonomy" id="1973479"/>
    <lineage>
        <taxon>Bacteria</taxon>
        <taxon>Bacillati</taxon>
        <taxon>Cyanobacteriota</taxon>
        <taxon>Cyanophyceae</taxon>
        <taxon>Nostocales</taxon>
        <taxon>Nostocaceae</taxon>
        <taxon>Trichormus</taxon>
    </lineage>
</organism>
<reference evidence="9 10" key="1">
    <citation type="submission" date="2017-06" db="EMBL/GenBank/DDBJ databases">
        <title>Genome sequencing of cyanobaciteial culture collection at National Institute for Environmental Studies (NIES).</title>
        <authorList>
            <person name="Hirose Y."/>
            <person name="Shimura Y."/>
            <person name="Fujisawa T."/>
            <person name="Nakamura Y."/>
            <person name="Kawachi M."/>
        </authorList>
    </citation>
    <scope>NUCLEOTIDE SEQUENCE [LARGE SCALE GENOMIC DNA]</scope>
    <source>
        <strain evidence="9 10">NIES-23</strain>
    </source>
</reference>
<evidence type="ECO:0000256" key="2">
    <source>
        <dbReference type="ARBA" id="ARBA00022649"/>
    </source>
</evidence>
<dbReference type="CDD" id="cd18747">
    <property type="entry name" value="PIN_VapC4-5_FitB-like"/>
    <property type="match status" value="1"/>
</dbReference>
<dbReference type="InterPro" id="IPR050556">
    <property type="entry name" value="Type_II_TA_system_RNase"/>
</dbReference>
<dbReference type="Gene3D" id="3.40.50.1010">
    <property type="entry name" value="5'-nuclease"/>
    <property type="match status" value="1"/>
</dbReference>
<dbReference type="GO" id="GO:0046872">
    <property type="term" value="F:metal ion binding"/>
    <property type="evidence" value="ECO:0007669"/>
    <property type="project" value="UniProtKB-KW"/>
</dbReference>
<name>A0A1Z4KMP8_ANAVA</name>
<dbReference type="AlphaFoldDB" id="A0A1Z4KMP8"/>
<dbReference type="Pfam" id="PF01850">
    <property type="entry name" value="PIN"/>
    <property type="match status" value="1"/>
</dbReference>
<keyword evidence="2" id="KW-1277">Toxin-antitoxin system</keyword>
<keyword evidence="5" id="KW-0378">Hydrolase</keyword>
<evidence type="ECO:0000256" key="6">
    <source>
        <dbReference type="ARBA" id="ARBA00022842"/>
    </source>
</evidence>
<evidence type="ECO:0000256" key="3">
    <source>
        <dbReference type="ARBA" id="ARBA00022722"/>
    </source>
</evidence>